<dbReference type="EMBL" id="MKQP01000020">
    <property type="protein sequence ID" value="OMD31749.1"/>
    <property type="molecule type" value="Genomic_DNA"/>
</dbReference>
<dbReference type="Proteomes" id="UP000187465">
    <property type="component" value="Unassembled WGS sequence"/>
</dbReference>
<dbReference type="GO" id="GO:0005737">
    <property type="term" value="C:cytoplasm"/>
    <property type="evidence" value="ECO:0007669"/>
    <property type="project" value="TreeGrafter"/>
</dbReference>
<proteinExistence type="predicted"/>
<evidence type="ECO:0000259" key="1">
    <source>
        <dbReference type="PROSITE" id="PS51186"/>
    </source>
</evidence>
<organism evidence="2 3">
    <name type="scientific">Paenibacillus odorifer</name>
    <dbReference type="NCBI Taxonomy" id="189426"/>
    <lineage>
        <taxon>Bacteria</taxon>
        <taxon>Bacillati</taxon>
        <taxon>Bacillota</taxon>
        <taxon>Bacilli</taxon>
        <taxon>Bacillales</taxon>
        <taxon>Paenibacillaceae</taxon>
        <taxon>Paenibacillus</taxon>
    </lineage>
</organism>
<gene>
    <name evidence="2" type="ORF">BJP51_18175</name>
</gene>
<dbReference type="Pfam" id="PF13302">
    <property type="entry name" value="Acetyltransf_3"/>
    <property type="match status" value="1"/>
</dbReference>
<reference evidence="2 3" key="1">
    <citation type="submission" date="2016-10" db="EMBL/GenBank/DDBJ databases">
        <title>Paenibacillus species isolates.</title>
        <authorList>
            <person name="Beno S.M."/>
        </authorList>
    </citation>
    <scope>NUCLEOTIDE SEQUENCE [LARGE SCALE GENOMIC DNA]</scope>
    <source>
        <strain evidence="2 3">FSL H7-0604</strain>
    </source>
</reference>
<dbReference type="Gene3D" id="3.40.630.30">
    <property type="match status" value="1"/>
</dbReference>
<comment type="caution">
    <text evidence="2">The sequence shown here is derived from an EMBL/GenBank/DDBJ whole genome shotgun (WGS) entry which is preliminary data.</text>
</comment>
<dbReference type="AlphaFoldDB" id="A0A1R0XAA7"/>
<dbReference type="PANTHER" id="PTHR43792">
    <property type="entry name" value="GNAT FAMILY, PUTATIVE (AFU_ORTHOLOGUE AFUA_3G00765)-RELATED-RELATED"/>
    <property type="match status" value="1"/>
</dbReference>
<evidence type="ECO:0000313" key="2">
    <source>
        <dbReference type="EMBL" id="OMD31749.1"/>
    </source>
</evidence>
<keyword evidence="2" id="KW-0808">Transferase</keyword>
<evidence type="ECO:0000313" key="3">
    <source>
        <dbReference type="Proteomes" id="UP000187465"/>
    </source>
</evidence>
<dbReference type="PANTHER" id="PTHR43792:SF9">
    <property type="entry name" value="RIBOSOMAL-PROTEIN-ALANINE ACETYLTRANSFERASE"/>
    <property type="match status" value="1"/>
</dbReference>
<dbReference type="InterPro" id="IPR000182">
    <property type="entry name" value="GNAT_dom"/>
</dbReference>
<dbReference type="PROSITE" id="PS51186">
    <property type="entry name" value="GNAT"/>
    <property type="match status" value="1"/>
</dbReference>
<dbReference type="RefSeq" id="WP_036689031.1">
    <property type="nucleotide sequence ID" value="NZ_MKQP01000020.1"/>
</dbReference>
<dbReference type="InterPro" id="IPR016181">
    <property type="entry name" value="Acyl_CoA_acyltransferase"/>
</dbReference>
<dbReference type="SUPFAM" id="SSF55729">
    <property type="entry name" value="Acyl-CoA N-acyltransferases (Nat)"/>
    <property type="match status" value="1"/>
</dbReference>
<accession>A0A1R0XAA7</accession>
<dbReference type="InterPro" id="IPR051531">
    <property type="entry name" value="N-acetyltransferase"/>
</dbReference>
<name>A0A1R0XAA7_9BACL</name>
<feature type="domain" description="N-acetyltransferase" evidence="1">
    <location>
        <begin position="16"/>
        <end position="172"/>
    </location>
</feature>
<sequence length="184" mass="21751">MNDNVEVFPVLETDRFILRRITLDDAKEIYDYFSKDEVTQYYDLDSFTDIQQAINLIERWDERFKGKQSIRWGIARREDNIMIGSCGYHNWAHRNFKAEIGYELSPLYWRQGVMTEVLTAIIAYGFEHMKLHRIEAFYDPANIASKKSLLKAGFKYEGLLRESFFEKGRFVDAEICSWLASDTN</sequence>
<protein>
    <submittedName>
        <fullName evidence="2">GNAT family N-acetyltransferase</fullName>
    </submittedName>
</protein>
<dbReference type="GO" id="GO:0008999">
    <property type="term" value="F:protein-N-terminal-alanine acetyltransferase activity"/>
    <property type="evidence" value="ECO:0007669"/>
    <property type="project" value="TreeGrafter"/>
</dbReference>